<reference evidence="1 2" key="1">
    <citation type="submission" date="2016-07" db="EMBL/GenBank/DDBJ databases">
        <title>Pervasive Adenine N6-methylation of Active Genes in Fungi.</title>
        <authorList>
            <consortium name="DOE Joint Genome Institute"/>
            <person name="Mondo S.J."/>
            <person name="Dannebaum R.O."/>
            <person name="Kuo R.C."/>
            <person name="Labutti K."/>
            <person name="Haridas S."/>
            <person name="Kuo A."/>
            <person name="Salamov A."/>
            <person name="Ahrendt S.R."/>
            <person name="Lipzen A."/>
            <person name="Sullivan W."/>
            <person name="Andreopoulos W.B."/>
            <person name="Clum A."/>
            <person name="Lindquist E."/>
            <person name="Daum C."/>
            <person name="Ramamoorthy G.K."/>
            <person name="Gryganskyi A."/>
            <person name="Culley D."/>
            <person name="Magnuson J.K."/>
            <person name="James T.Y."/>
            <person name="O'Malley M.A."/>
            <person name="Stajich J.E."/>
            <person name="Spatafora J.W."/>
            <person name="Visel A."/>
            <person name="Grigoriev I.V."/>
        </authorList>
    </citation>
    <scope>NUCLEOTIDE SEQUENCE [LARGE SCALE GENOMIC DNA]</scope>
    <source>
        <strain evidence="1 2">NRRL 3301</strain>
    </source>
</reference>
<dbReference type="Proteomes" id="UP000242146">
    <property type="component" value="Unassembled WGS sequence"/>
</dbReference>
<sequence length="87" mass="9623">MKHGRLDTVSKTNKGTTKVLDGQVNAWNNLLINRRKGPSTDAIDARVFAKKILKPVYSVMKDPAAVVKAVVKEGSLWVDQWMPSFVG</sequence>
<proteinExistence type="predicted"/>
<organism evidence="1 2">
    <name type="scientific">Hesseltinella vesiculosa</name>
    <dbReference type="NCBI Taxonomy" id="101127"/>
    <lineage>
        <taxon>Eukaryota</taxon>
        <taxon>Fungi</taxon>
        <taxon>Fungi incertae sedis</taxon>
        <taxon>Mucoromycota</taxon>
        <taxon>Mucoromycotina</taxon>
        <taxon>Mucoromycetes</taxon>
        <taxon>Mucorales</taxon>
        <taxon>Cunninghamellaceae</taxon>
        <taxon>Hesseltinella</taxon>
    </lineage>
</organism>
<protein>
    <submittedName>
        <fullName evidence="1">Uncharacterized protein</fullName>
    </submittedName>
</protein>
<accession>A0A1X2GH35</accession>
<dbReference type="AlphaFoldDB" id="A0A1X2GH35"/>
<keyword evidence="2" id="KW-1185">Reference proteome</keyword>
<evidence type="ECO:0000313" key="1">
    <source>
        <dbReference type="EMBL" id="ORX53635.1"/>
    </source>
</evidence>
<dbReference type="EMBL" id="MCGT01000015">
    <property type="protein sequence ID" value="ORX53635.1"/>
    <property type="molecule type" value="Genomic_DNA"/>
</dbReference>
<evidence type="ECO:0000313" key="2">
    <source>
        <dbReference type="Proteomes" id="UP000242146"/>
    </source>
</evidence>
<name>A0A1X2GH35_9FUNG</name>
<comment type="caution">
    <text evidence="1">The sequence shown here is derived from an EMBL/GenBank/DDBJ whole genome shotgun (WGS) entry which is preliminary data.</text>
</comment>
<gene>
    <name evidence="1" type="ORF">DM01DRAFT_1047808</name>
</gene>